<evidence type="ECO:0000313" key="3">
    <source>
        <dbReference type="Proteomes" id="UP000281904"/>
    </source>
</evidence>
<proteinExistence type="predicted"/>
<dbReference type="RefSeq" id="WP_126531405.1">
    <property type="nucleotide sequence ID" value="NZ_LR134493.1"/>
</dbReference>
<name>A0A448SCP9_SERRU</name>
<evidence type="ECO:0000259" key="1">
    <source>
        <dbReference type="Pfam" id="PF09836"/>
    </source>
</evidence>
<organism evidence="2 3">
    <name type="scientific">Serratia rubidaea</name>
    <name type="common">Serratia marinorubra</name>
    <dbReference type="NCBI Taxonomy" id="61652"/>
    <lineage>
        <taxon>Bacteria</taxon>
        <taxon>Pseudomonadati</taxon>
        <taxon>Pseudomonadota</taxon>
        <taxon>Gammaproteobacteria</taxon>
        <taxon>Enterobacterales</taxon>
        <taxon>Yersiniaceae</taxon>
        <taxon>Serratia</taxon>
    </lineage>
</organism>
<dbReference type="Proteomes" id="UP000281904">
    <property type="component" value="Chromosome"/>
</dbReference>
<feature type="domain" description="Putative DNA-binding" evidence="1">
    <location>
        <begin position="1"/>
        <end position="92"/>
    </location>
</feature>
<evidence type="ECO:0000313" key="2">
    <source>
        <dbReference type="EMBL" id="VEI65461.1"/>
    </source>
</evidence>
<dbReference type="InterPro" id="IPR018640">
    <property type="entry name" value="DUF2063"/>
</dbReference>
<accession>A0A448SCP9</accession>
<gene>
    <name evidence="2" type="ORF">NCTC10036_02304</name>
</gene>
<dbReference type="InterPro" id="IPR044922">
    <property type="entry name" value="DUF2063_N_sf"/>
</dbReference>
<dbReference type="Gene3D" id="1.10.150.690">
    <property type="entry name" value="DUF2063"/>
    <property type="match status" value="1"/>
</dbReference>
<dbReference type="AlphaFoldDB" id="A0A448SCP9"/>
<dbReference type="EMBL" id="LR134493">
    <property type="protein sequence ID" value="VEI65461.1"/>
    <property type="molecule type" value="Genomic_DNA"/>
</dbReference>
<protein>
    <submittedName>
        <fullName evidence="2">Uncharacterized protein conserved in bacteria</fullName>
    </submittedName>
</protein>
<sequence length="247" mass="27189">MQRALYQALLDGDVAAPAGLTTWNGSDPSYRFAVYRNNVMASLINALAENCPVLVQQVGDDFFRAMAAEFIRQHPPTSPVLAGYGARLPAWLADFPPLAEWPWLADLAQLELLCIEALHAADGEPAGGAEPTLSADSTLRLHPSLRLFSSPFAVFSLWAAHQQDPAPTELDPWRAEQVLLFRHQDDVRLIAIDAAELRFIHALQAEQSLTHALTAALAQDAQFDARPALRRLHHYGLILCVSGRQEK</sequence>
<dbReference type="Pfam" id="PF09836">
    <property type="entry name" value="DUF2063"/>
    <property type="match status" value="1"/>
</dbReference>
<reference evidence="2 3" key="1">
    <citation type="submission" date="2018-12" db="EMBL/GenBank/DDBJ databases">
        <authorList>
            <consortium name="Pathogen Informatics"/>
        </authorList>
    </citation>
    <scope>NUCLEOTIDE SEQUENCE [LARGE SCALE GENOMIC DNA]</scope>
    <source>
        <strain evidence="2 3">NCTC10036</strain>
    </source>
</reference>